<dbReference type="RefSeq" id="WP_136929253.1">
    <property type="nucleotide sequence ID" value="NZ_SSMQ01000011.1"/>
</dbReference>
<gene>
    <name evidence="1" type="ORF">E8A74_12715</name>
</gene>
<dbReference type="AlphaFoldDB" id="A0A4U1JDU2"/>
<comment type="caution">
    <text evidence="1">The sequence shown here is derived from an EMBL/GenBank/DDBJ whole genome shotgun (WGS) entry which is preliminary data.</text>
</comment>
<reference evidence="1 2" key="1">
    <citation type="submission" date="2019-04" db="EMBL/GenBank/DDBJ databases">
        <authorList>
            <person name="Li Y."/>
            <person name="Wang J."/>
        </authorList>
    </citation>
    <scope>NUCLEOTIDE SEQUENCE [LARGE SCALE GENOMIC DNA]</scope>
    <source>
        <strain evidence="1 2">DSM 14668</strain>
    </source>
</reference>
<protein>
    <submittedName>
        <fullName evidence="1">Uncharacterized protein</fullName>
    </submittedName>
</protein>
<organism evidence="1 2">
    <name type="scientific">Polyangium fumosum</name>
    <dbReference type="NCBI Taxonomy" id="889272"/>
    <lineage>
        <taxon>Bacteria</taxon>
        <taxon>Pseudomonadati</taxon>
        <taxon>Myxococcota</taxon>
        <taxon>Polyangia</taxon>
        <taxon>Polyangiales</taxon>
        <taxon>Polyangiaceae</taxon>
        <taxon>Polyangium</taxon>
    </lineage>
</organism>
<dbReference type="EMBL" id="SSMQ01000011">
    <property type="protein sequence ID" value="TKD09144.1"/>
    <property type="molecule type" value="Genomic_DNA"/>
</dbReference>
<proteinExistence type="predicted"/>
<accession>A0A4U1JDU2</accession>
<name>A0A4U1JDU2_9BACT</name>
<sequence>MTTIGDVLDEFFSPLSSEKLWIMPESDNYTRIVRRWQPVIDASNRTKRNLAGNCSLWRSNFVTIPSWQPTKTDAPKPKSYREFVQSPPGTDPTTCKNAFMVYVASKFAKPPVIPVFLPEIQTEKLYTCSIGSFNIYTSVNKIDCTTRTAQMNFWMYNSMSRRSFGDFASHPVFSLCGMATQYMWWNWVESVDWSDGTVRTVKAAGGGGGGW</sequence>
<evidence type="ECO:0000313" key="1">
    <source>
        <dbReference type="EMBL" id="TKD09144.1"/>
    </source>
</evidence>
<evidence type="ECO:0000313" key="2">
    <source>
        <dbReference type="Proteomes" id="UP000309215"/>
    </source>
</evidence>
<dbReference type="Proteomes" id="UP000309215">
    <property type="component" value="Unassembled WGS sequence"/>
</dbReference>
<dbReference type="OrthoDB" id="5166631at2"/>
<keyword evidence="2" id="KW-1185">Reference proteome</keyword>